<organism evidence="1">
    <name type="scientific">viral metagenome</name>
    <dbReference type="NCBI Taxonomy" id="1070528"/>
    <lineage>
        <taxon>unclassified sequences</taxon>
        <taxon>metagenomes</taxon>
        <taxon>organismal metagenomes</taxon>
    </lineage>
</organism>
<sequence length="150" mass="17950">MNVIKECMNQYIDTYNERGNIVRNIHNFKIIHVDKQTIVCQNCKHRFKIDDDDCPICSAFNESYIIGKIESKCKNESFVIQTKKKIKSPDIIEIYKLKIDYIFGTMSCIVRFEENDWSSTPFNYFETTIYLFRNRKNRDKFFDNLALTIK</sequence>
<protein>
    <submittedName>
        <fullName evidence="1">Uncharacterized protein</fullName>
    </submittedName>
</protein>
<dbReference type="EMBL" id="MN739354">
    <property type="protein sequence ID" value="QHT00319.1"/>
    <property type="molecule type" value="Genomic_DNA"/>
</dbReference>
<reference evidence="1" key="1">
    <citation type="journal article" date="2020" name="Nature">
        <title>Giant virus diversity and host interactions through global metagenomics.</title>
        <authorList>
            <person name="Schulz F."/>
            <person name="Roux S."/>
            <person name="Paez-Espino D."/>
            <person name="Jungbluth S."/>
            <person name="Walsh D.A."/>
            <person name="Denef V.J."/>
            <person name="McMahon K.D."/>
            <person name="Konstantinidis K.T."/>
            <person name="Eloe-Fadrosh E.A."/>
            <person name="Kyrpides N.C."/>
            <person name="Woyke T."/>
        </authorList>
    </citation>
    <scope>NUCLEOTIDE SEQUENCE</scope>
    <source>
        <strain evidence="1">GVMAG-M-3300020192-26</strain>
    </source>
</reference>
<name>A0A6C0C9H1_9ZZZZ</name>
<evidence type="ECO:0000313" key="1">
    <source>
        <dbReference type="EMBL" id="QHT00319.1"/>
    </source>
</evidence>
<accession>A0A6C0C9H1</accession>
<proteinExistence type="predicted"/>
<dbReference type="AlphaFoldDB" id="A0A6C0C9H1"/>